<dbReference type="PANTHER" id="PTHR40053:SF1">
    <property type="entry name" value="SPORULATION-CONTROL PROTEIN SPO0M"/>
    <property type="match status" value="1"/>
</dbReference>
<proteinExistence type="predicted"/>
<accession>A0A5J5HMU7</accession>
<dbReference type="AlphaFoldDB" id="A0A5J5HMU7"/>
<dbReference type="Proteomes" id="UP000326671">
    <property type="component" value="Unassembled WGS sequence"/>
</dbReference>
<comment type="caution">
    <text evidence="1">The sequence shown here is derived from an EMBL/GenBank/DDBJ whole genome shotgun (WGS) entry which is preliminary data.</text>
</comment>
<evidence type="ECO:0000313" key="2">
    <source>
        <dbReference type="Proteomes" id="UP000326671"/>
    </source>
</evidence>
<keyword evidence="2" id="KW-1185">Reference proteome</keyword>
<dbReference type="RefSeq" id="WP_150441243.1">
    <property type="nucleotide sequence ID" value="NZ_VYKL01000026.1"/>
</dbReference>
<dbReference type="PANTHER" id="PTHR40053">
    <property type="entry name" value="SPORULATION-CONTROL PROTEIN SPO0M"/>
    <property type="match status" value="1"/>
</dbReference>
<name>A0A5J5HMU7_9BACI</name>
<organism evidence="1 2">
    <name type="scientific">Niallia endozanthoxylica</name>
    <dbReference type="NCBI Taxonomy" id="2036016"/>
    <lineage>
        <taxon>Bacteria</taxon>
        <taxon>Bacillati</taxon>
        <taxon>Bacillota</taxon>
        <taxon>Bacilli</taxon>
        <taxon>Bacillales</taxon>
        <taxon>Bacillaceae</taxon>
        <taxon>Niallia</taxon>
    </lineage>
</organism>
<dbReference type="InterPro" id="IPR009776">
    <property type="entry name" value="Spore_0_M"/>
</dbReference>
<gene>
    <name evidence="1" type="ORF">F4V44_17200</name>
</gene>
<reference evidence="1 2" key="1">
    <citation type="submission" date="2019-09" db="EMBL/GenBank/DDBJ databases">
        <title>Whole genome sequences of isolates from the Mars Exploration Rovers.</title>
        <authorList>
            <person name="Seuylemezian A."/>
            <person name="Vaishampayan P."/>
        </authorList>
    </citation>
    <scope>NUCLEOTIDE SEQUENCE [LARGE SCALE GENOMIC DNA]</scope>
    <source>
        <strain evidence="1 2">MER_TA_151</strain>
    </source>
</reference>
<protein>
    <submittedName>
        <fullName evidence="1">Sporulation protein</fullName>
    </submittedName>
</protein>
<sequence length="256" mass="28399">MSFFNKVLASVGIGAATVDTKLEKDRVFPGEEIKGVVEIRGGNVEQQIDDIYLSVNTQYSKESDDKKYYVTAAIERIRLASGFTVTAKETREIPFSFRLPLETPVSMGKAKVWVATGLDIKNAVDPSDKDYLNVKPSALLDGVLNSITSLGFRLREVECEQAPYHLRGKAPFVQEFEFVPTSGVFRGRLDELELVFLPTSNNTADLYFQVDRKARGLGGFLAEALEMDETNVRLSVSTGDLATLPQSLRSLLQKYS</sequence>
<dbReference type="EMBL" id="VYKL01000026">
    <property type="protein sequence ID" value="KAA9021716.1"/>
    <property type="molecule type" value="Genomic_DNA"/>
</dbReference>
<evidence type="ECO:0000313" key="1">
    <source>
        <dbReference type="EMBL" id="KAA9021716.1"/>
    </source>
</evidence>
<dbReference type="Pfam" id="PF07070">
    <property type="entry name" value="Spo0M"/>
    <property type="match status" value="1"/>
</dbReference>
<dbReference type="OrthoDB" id="2351239at2"/>